<keyword evidence="8" id="KW-0677">Repeat</keyword>
<feature type="domain" description="DUF1736" evidence="16">
    <location>
        <begin position="254"/>
        <end position="290"/>
    </location>
</feature>
<dbReference type="AlphaFoldDB" id="K1QHI4"/>
<keyword evidence="10" id="KW-0256">Endoplasmic reticulum</keyword>
<dbReference type="GO" id="GO:0005789">
    <property type="term" value="C:endoplasmic reticulum membrane"/>
    <property type="evidence" value="ECO:0007669"/>
    <property type="project" value="TreeGrafter"/>
</dbReference>
<keyword evidence="12 14" id="KW-0472">Membrane</keyword>
<feature type="transmembrane region" description="Helical" evidence="14">
    <location>
        <begin position="407"/>
        <end position="425"/>
    </location>
</feature>
<dbReference type="PANTHER" id="PTHR44216">
    <property type="entry name" value="PROTEIN O-MANNOSYL-TRANSFERASE TMTC2"/>
    <property type="match status" value="1"/>
</dbReference>
<dbReference type="PROSITE" id="PS50005">
    <property type="entry name" value="TPR"/>
    <property type="match status" value="6"/>
</dbReference>
<feature type="transmembrane region" description="Helical" evidence="14">
    <location>
        <begin position="345"/>
        <end position="369"/>
    </location>
</feature>
<keyword evidence="9" id="KW-0802">TPR repeat</keyword>
<evidence type="ECO:0000256" key="11">
    <source>
        <dbReference type="ARBA" id="ARBA00022989"/>
    </source>
</evidence>
<evidence type="ECO:0000256" key="15">
    <source>
        <dbReference type="SAM" id="SignalP"/>
    </source>
</evidence>
<dbReference type="Pfam" id="PF13181">
    <property type="entry name" value="TPR_8"/>
    <property type="match status" value="2"/>
</dbReference>
<dbReference type="EMBL" id="JH818368">
    <property type="protein sequence ID" value="EKC33328.1"/>
    <property type="molecule type" value="Genomic_DNA"/>
</dbReference>
<evidence type="ECO:0000313" key="17">
    <source>
        <dbReference type="EMBL" id="EKC33328.1"/>
    </source>
</evidence>
<dbReference type="PANTHER" id="PTHR44216:SF3">
    <property type="entry name" value="PROTEIN O-MANNOSYL-TRANSFERASE TMTC2"/>
    <property type="match status" value="1"/>
</dbReference>
<sequence>MDPAVLVSSALSFVLYLNSLDADFAYDDSRAIKKNQDLLPETPLINLFYDDFWGTPLTHSGSHKSYRPLCVLSFRLNYFLGEFSPWGYHLGNVLLHVLVTAIFTKLVRIFLRDDFPTFTAGLLFAAHPVHTEAVAGIVGRADVGACLFFLLAFLCYIKYVKYRDHVTGSDAPFWGLLCILGTAIFTTASMLTKEQGVTVIAVCATYDLFVNNKVQITDIISFKWLGNKKIREGILYLAVIGFLLVAFRIVFMGNKPPEFAPSDNPASDSDSAVTRFLTYILLPVLNVWILSHQNGNGVSHHGNSTPKYIHNGKRHKHSRRGSNSSTGSEEDPAETGFTLYKSQDIAILSLSLMVFPFIPATNLFFYVGFVIAERVLYIPSMGFCLLVSHGANCLYKKYRSDPMKKKCILGCVGLLLMMYSGRTVLRNKVWQSEENLYSSGLSTNPAKAWGNLANVWNQQGRKADAEQAYRNALKHRGNMADTHYNLGILLQDQKRTEEAVESYKRAIQYRPKLSMAHLNLAIIYASQGRYADAEKIYRHCADLDTSGLKDPRLHENTKISALYNLGRMLAEQERNREAVEVYKEALRRRPSYYAPQSIYNMLGEVYMKTGQTEEAERWYKEALKAKADHIPAHLTMAKLLHKKNQIKEAEEWFKKAKLLDPDDTMVDHHYAQFLGETGRLKESSAMYRQAIQKSPNDFELVFNAANILRQDGDNEASEKLYEKAVQLKPNVATAHMNLGAMYHFNGKLEKAEQSYLEALKLKPDDATTQQNLVKLRNLMQSNGRQRQNGKR</sequence>
<protein>
    <recommendedName>
        <fullName evidence="5">dolichyl-phosphate-mannose--protein mannosyltransferase</fullName>
        <ecNumber evidence="5">2.4.1.109</ecNumber>
    </recommendedName>
</protein>
<comment type="pathway">
    <text evidence="3">Protein modification; protein glycosylation.</text>
</comment>
<feature type="transmembrane region" description="Helical" evidence="14">
    <location>
        <begin position="272"/>
        <end position="290"/>
    </location>
</feature>
<evidence type="ECO:0000256" key="1">
    <source>
        <dbReference type="ARBA" id="ARBA00004141"/>
    </source>
</evidence>
<gene>
    <name evidence="17" type="ORF">CGI_10014319</name>
</gene>
<dbReference type="Gene3D" id="1.25.40.10">
    <property type="entry name" value="Tetratricopeptide repeat domain"/>
    <property type="match status" value="3"/>
</dbReference>
<name>K1QHI4_MAGGI</name>
<feature type="transmembrane region" description="Helical" evidence="14">
    <location>
        <begin position="86"/>
        <end position="107"/>
    </location>
</feature>
<keyword evidence="15" id="KW-0732">Signal</keyword>
<dbReference type="HOGENOM" id="CLU_011615_4_0_1"/>
<feature type="transmembrane region" description="Helical" evidence="14">
    <location>
        <begin position="171"/>
        <end position="191"/>
    </location>
</feature>
<dbReference type="FunCoup" id="K1QHI4">
    <property type="interactions" value="88"/>
</dbReference>
<dbReference type="InterPro" id="IPR052384">
    <property type="entry name" value="TMTC_O-mannosyltransferase"/>
</dbReference>
<dbReference type="InterPro" id="IPR013618">
    <property type="entry name" value="TMTC_DUF1736"/>
</dbReference>
<evidence type="ECO:0000259" key="16">
    <source>
        <dbReference type="Pfam" id="PF08409"/>
    </source>
</evidence>
<evidence type="ECO:0000256" key="2">
    <source>
        <dbReference type="ARBA" id="ARBA00004240"/>
    </source>
</evidence>
<feature type="transmembrane region" description="Helical" evidence="14">
    <location>
        <begin position="375"/>
        <end position="395"/>
    </location>
</feature>
<dbReference type="Pfam" id="PF13432">
    <property type="entry name" value="TPR_16"/>
    <property type="match status" value="1"/>
</dbReference>
<evidence type="ECO:0000256" key="13">
    <source>
        <dbReference type="SAM" id="MobiDB-lite"/>
    </source>
</evidence>
<proteinExistence type="inferred from homology"/>
<dbReference type="SMART" id="SM00028">
    <property type="entry name" value="TPR"/>
    <property type="match status" value="9"/>
</dbReference>
<evidence type="ECO:0000256" key="4">
    <source>
        <dbReference type="ARBA" id="ARBA00007882"/>
    </source>
</evidence>
<dbReference type="InParanoid" id="K1QHI4"/>
<evidence type="ECO:0000256" key="6">
    <source>
        <dbReference type="ARBA" id="ARBA00022679"/>
    </source>
</evidence>
<evidence type="ECO:0000256" key="14">
    <source>
        <dbReference type="SAM" id="Phobius"/>
    </source>
</evidence>
<feature type="chain" id="PRO_5043422072" description="dolichyl-phosphate-mannose--protein mannosyltransferase" evidence="15">
    <location>
        <begin position="23"/>
        <end position="791"/>
    </location>
</feature>
<feature type="compositionally biased region" description="Basic residues" evidence="13">
    <location>
        <begin position="310"/>
        <end position="320"/>
    </location>
</feature>
<dbReference type="InterPro" id="IPR011990">
    <property type="entry name" value="TPR-like_helical_dom_sf"/>
</dbReference>
<dbReference type="Pfam" id="PF00515">
    <property type="entry name" value="TPR_1"/>
    <property type="match status" value="1"/>
</dbReference>
<dbReference type="InterPro" id="IPR019734">
    <property type="entry name" value="TPR_rpt"/>
</dbReference>
<organism evidence="17">
    <name type="scientific">Magallana gigas</name>
    <name type="common">Pacific oyster</name>
    <name type="synonym">Crassostrea gigas</name>
    <dbReference type="NCBI Taxonomy" id="29159"/>
    <lineage>
        <taxon>Eukaryota</taxon>
        <taxon>Metazoa</taxon>
        <taxon>Spiralia</taxon>
        <taxon>Lophotrochozoa</taxon>
        <taxon>Mollusca</taxon>
        <taxon>Bivalvia</taxon>
        <taxon>Autobranchia</taxon>
        <taxon>Pteriomorphia</taxon>
        <taxon>Ostreida</taxon>
        <taxon>Ostreoidea</taxon>
        <taxon>Ostreidae</taxon>
        <taxon>Magallana</taxon>
    </lineage>
</organism>
<feature type="signal peptide" evidence="15">
    <location>
        <begin position="1"/>
        <end position="22"/>
    </location>
</feature>
<evidence type="ECO:0000256" key="9">
    <source>
        <dbReference type="ARBA" id="ARBA00022803"/>
    </source>
</evidence>
<evidence type="ECO:0000256" key="5">
    <source>
        <dbReference type="ARBA" id="ARBA00012839"/>
    </source>
</evidence>
<keyword evidence="6" id="KW-0808">Transferase</keyword>
<dbReference type="Pfam" id="PF13424">
    <property type="entry name" value="TPR_12"/>
    <property type="match status" value="1"/>
</dbReference>
<keyword evidence="11 14" id="KW-1133">Transmembrane helix</keyword>
<dbReference type="GO" id="GO:0004169">
    <property type="term" value="F:dolichyl-phosphate-mannose-protein mannosyltransferase activity"/>
    <property type="evidence" value="ECO:0007669"/>
    <property type="project" value="UniProtKB-EC"/>
</dbReference>
<dbReference type="UniPathway" id="UPA00378"/>
<accession>K1QHI4</accession>
<keyword evidence="7 14" id="KW-0812">Transmembrane</keyword>
<evidence type="ECO:0000256" key="3">
    <source>
        <dbReference type="ARBA" id="ARBA00004922"/>
    </source>
</evidence>
<reference evidence="17" key="1">
    <citation type="journal article" date="2012" name="Nature">
        <title>The oyster genome reveals stress adaptation and complexity of shell formation.</title>
        <authorList>
            <person name="Zhang G."/>
            <person name="Fang X."/>
            <person name="Guo X."/>
            <person name="Li L."/>
            <person name="Luo R."/>
            <person name="Xu F."/>
            <person name="Yang P."/>
            <person name="Zhang L."/>
            <person name="Wang X."/>
            <person name="Qi H."/>
            <person name="Xiong Z."/>
            <person name="Que H."/>
            <person name="Xie Y."/>
            <person name="Holland P.W."/>
            <person name="Paps J."/>
            <person name="Zhu Y."/>
            <person name="Wu F."/>
            <person name="Chen Y."/>
            <person name="Wang J."/>
            <person name="Peng C."/>
            <person name="Meng J."/>
            <person name="Yang L."/>
            <person name="Liu J."/>
            <person name="Wen B."/>
            <person name="Zhang N."/>
            <person name="Huang Z."/>
            <person name="Zhu Q."/>
            <person name="Feng Y."/>
            <person name="Mount A."/>
            <person name="Hedgecock D."/>
            <person name="Xu Z."/>
            <person name="Liu Y."/>
            <person name="Domazet-Loso T."/>
            <person name="Du Y."/>
            <person name="Sun X."/>
            <person name="Zhang S."/>
            <person name="Liu B."/>
            <person name="Cheng P."/>
            <person name="Jiang X."/>
            <person name="Li J."/>
            <person name="Fan D."/>
            <person name="Wang W."/>
            <person name="Fu W."/>
            <person name="Wang T."/>
            <person name="Wang B."/>
            <person name="Zhang J."/>
            <person name="Peng Z."/>
            <person name="Li Y."/>
            <person name="Li N."/>
            <person name="Wang J."/>
            <person name="Chen M."/>
            <person name="He Y."/>
            <person name="Tan F."/>
            <person name="Song X."/>
            <person name="Zheng Q."/>
            <person name="Huang R."/>
            <person name="Yang H."/>
            <person name="Du X."/>
            <person name="Chen L."/>
            <person name="Yang M."/>
            <person name="Gaffney P.M."/>
            <person name="Wang S."/>
            <person name="Luo L."/>
            <person name="She Z."/>
            <person name="Ming Y."/>
            <person name="Huang W."/>
            <person name="Zhang S."/>
            <person name="Huang B."/>
            <person name="Zhang Y."/>
            <person name="Qu T."/>
            <person name="Ni P."/>
            <person name="Miao G."/>
            <person name="Wang J."/>
            <person name="Wang Q."/>
            <person name="Steinberg C.E."/>
            <person name="Wang H."/>
            <person name="Li N."/>
            <person name="Qian L."/>
            <person name="Zhang G."/>
            <person name="Li Y."/>
            <person name="Yang H."/>
            <person name="Liu X."/>
            <person name="Wang J."/>
            <person name="Yin Y."/>
            <person name="Wang J."/>
        </authorList>
    </citation>
    <scope>NUCLEOTIDE SEQUENCE [LARGE SCALE GENOMIC DNA]</scope>
    <source>
        <strain evidence="17">05x7-T-G4-1.051#20</strain>
    </source>
</reference>
<feature type="region of interest" description="Disordered" evidence="13">
    <location>
        <begin position="298"/>
        <end position="333"/>
    </location>
</feature>
<comment type="subcellular location">
    <subcellularLocation>
        <location evidence="2">Endoplasmic reticulum</location>
    </subcellularLocation>
    <subcellularLocation>
        <location evidence="1">Membrane</location>
        <topology evidence="1">Multi-pass membrane protein</topology>
    </subcellularLocation>
</comment>
<evidence type="ECO:0000256" key="7">
    <source>
        <dbReference type="ARBA" id="ARBA00022692"/>
    </source>
</evidence>
<evidence type="ECO:0000256" key="10">
    <source>
        <dbReference type="ARBA" id="ARBA00022824"/>
    </source>
</evidence>
<dbReference type="PROSITE" id="PS50293">
    <property type="entry name" value="TPR_REGION"/>
    <property type="match status" value="3"/>
</dbReference>
<dbReference type="EC" id="2.4.1.109" evidence="5"/>
<feature type="transmembrane region" description="Helical" evidence="14">
    <location>
        <begin position="141"/>
        <end position="159"/>
    </location>
</feature>
<evidence type="ECO:0000256" key="12">
    <source>
        <dbReference type="ARBA" id="ARBA00023136"/>
    </source>
</evidence>
<comment type="similarity">
    <text evidence="4">Belongs to the TMTC family.</text>
</comment>
<dbReference type="SUPFAM" id="SSF48452">
    <property type="entry name" value="TPR-like"/>
    <property type="match status" value="2"/>
</dbReference>
<evidence type="ECO:0000256" key="8">
    <source>
        <dbReference type="ARBA" id="ARBA00022737"/>
    </source>
</evidence>
<dbReference type="Pfam" id="PF08409">
    <property type="entry name" value="TMTC_DUF1736"/>
    <property type="match status" value="1"/>
</dbReference>
<feature type="transmembrane region" description="Helical" evidence="14">
    <location>
        <begin position="233"/>
        <end position="252"/>
    </location>
</feature>